<evidence type="ECO:0000259" key="17">
    <source>
        <dbReference type="Pfam" id="PF09727"/>
    </source>
</evidence>
<feature type="compositionally biased region" description="Polar residues" evidence="16">
    <location>
        <begin position="475"/>
        <end position="484"/>
    </location>
</feature>
<feature type="coiled-coil region" evidence="15">
    <location>
        <begin position="61"/>
        <end position="105"/>
    </location>
</feature>
<evidence type="ECO:0000259" key="18">
    <source>
        <dbReference type="Pfam" id="PF25408"/>
    </source>
</evidence>
<protein>
    <recommendedName>
        <fullName evidence="3">Cortactin-binding protein 2</fullName>
    </recommendedName>
</protein>
<name>A0ABS2Y7Y3_POLSP</name>
<evidence type="ECO:0000313" key="20">
    <source>
        <dbReference type="Proteomes" id="UP001166093"/>
    </source>
</evidence>
<evidence type="ECO:0000256" key="13">
    <source>
        <dbReference type="ARBA" id="ARBA00044767"/>
    </source>
</evidence>
<keyword evidence="10 15" id="KW-0175">Coiled coil</keyword>
<keyword evidence="9 14" id="KW-0040">ANK repeat</keyword>
<feature type="compositionally biased region" description="Polar residues" evidence="16">
    <location>
        <begin position="392"/>
        <end position="409"/>
    </location>
</feature>
<dbReference type="PROSITE" id="PS50297">
    <property type="entry name" value="ANK_REP_REGION"/>
    <property type="match status" value="4"/>
</dbReference>
<keyword evidence="6" id="KW-0597">Phosphoprotein</keyword>
<evidence type="ECO:0000256" key="8">
    <source>
        <dbReference type="ARBA" id="ARBA00023018"/>
    </source>
</evidence>
<feature type="compositionally biased region" description="Polar residues" evidence="16">
    <location>
        <begin position="365"/>
        <end position="383"/>
    </location>
</feature>
<dbReference type="Proteomes" id="UP001166093">
    <property type="component" value="Unassembled WGS sequence"/>
</dbReference>
<comment type="subcellular location">
    <subcellularLocation>
        <location evidence="2">Cell projection</location>
        <location evidence="2">Dendritic spine</location>
    </subcellularLocation>
    <subcellularLocation>
        <location evidence="1">Cytoplasm</location>
        <location evidence="1">Cell cortex</location>
    </subcellularLocation>
</comment>
<evidence type="ECO:0000256" key="12">
    <source>
        <dbReference type="ARBA" id="ARBA00044742"/>
    </source>
</evidence>
<comment type="function">
    <text evidence="12">Regulates the dendritic spine distribution of CTTN/cortactin in hippocampal neurons, and thus controls dendritic spinogenesis and dendritic spine maintenance. Associates with the striatin-interacting phosphatase and kinase (STRIPAK) core complex to regulate dendritic spine distribution of the STRIPAK complex in hippocampal neurons.</text>
</comment>
<feature type="repeat" description="ANK" evidence="14">
    <location>
        <begin position="684"/>
        <end position="716"/>
    </location>
</feature>
<dbReference type="EMBL" id="JAAWVQ010118799">
    <property type="protein sequence ID" value="MBN3282543.1"/>
    <property type="molecule type" value="Genomic_DNA"/>
</dbReference>
<feature type="repeat" description="ANK" evidence="14">
    <location>
        <begin position="717"/>
        <end position="749"/>
    </location>
</feature>
<sequence length="1442" mass="157538">LQARRKDVFIQERYGCFNITDPFLALQRDYEAGGGEKEKRPMCISPLSILEAVMAHCRKMQERMSAQLAAAESRQKKLEMEKAQLQSLEQEHKKLSAQVKDEREKNKHIVTMLVKECKQLAAKVVEESQKFDDLSAKLEEEAKATSRLEEELSAERQKGQQMEAQMEKHLSEFDTEREQLRAKLSREEMRAGDLKLESENLKKEVEQLRSEKPSKLSVPAKLPSKTKCLMSIGVGTDKLNLRTTACQTDIPLAEEHSIDGLKKSPIPVKASTTNYTSGGNPKLGLAGNAVLAKHDRGSSHYNSVVTAQIENGSSGGGPPEHQVNPPTMHSLHSPANSTTLQTGLSPRVQAARFKFQASPTEHEQNGTTTQSPPSRDLSPTNRDNLAAKQQARHTVTQVLSRFTSPQTATLRPGLPHSASEGGPFPGRIGHPQIGLKSPTVVRVDRGNPPPIPPKKPGLSQTPSPPHPLIKVVTDGNRSPNTGQGIPSKPVPPLSGSLQGMRLINEEILIKPTSPQVPPKPAVDISGAGVGIPIPALATSQVGAWPSLSQGPHQSACSGCPLAIPSSSTAIACSSSINPVSPSSCRPCETDSLLVTASGWSPSLVPSLTCGGPVPLAGRPTLLHQAATQGNVTLLSMLLNEDRLDISHLDEDGNSALYSAAKCGHTDCVALLLNKGAPVDVPDKHGFTPIHIAAANGHFRCTELLITDKANVNRAGSGGQTPLHLACANGNYDCIRVLLTAGADRTATTTDGWTPVHAAVHAGHVNCLKLLMYYEVSGDRRFANESESGSDSSDSSYLETIRSQGEESMLLTSLINHDDKEGWTAAHIAASKGFKNCLEVLCSHSGLDIEKRDKCNRTVHDVATDDCKHLLENLHSYKVLLQISQSPNEQICAMDILEDGVTIGVLNVRKHTTWDDLSKSLSRAVTNHFHLLSRGWEEKGSAFNTSAQAPIGLDSSSVFAVQIGDSTWYPGQALALAPWDLLKRCCSEHITVKLKGLQETSLDSLAYASLIPLQMLQNYVRLVEQYRNVIFHGPEGSCQEYLAHRIAQCIKHKQEALGIQCEMVKIEVDASLSKEQLVEYFISCGFLVPVKDLPGTRNVVVVLENLERADSLAELLGDLSEPLESRGPGSSVILQNTQETHSAYYFQESCFLIGTLARSHLHGAELLVQQHFRWVQLRWDAEPIHSLLQRYLRRKLVDKFKGQMPPPPDLVSKALGWICSVWHQLNSCLSRLGTPEALIGPEIFFTCPIVPSHLQSIVKWLSRMWNAVIVLRVEEAILSRVRVKRSLVQGQSSGRKNLSQGQQAVVKAALSILFNKAVIQGCPLPRQEIEEHLSEFKGGSFPLSVITSYKSGNKKSRDSGSWRKASTSPRKKSGHSLSQHWSKQAGQKEGTICRVIKQMCLLSLCEDAELDQRLSLCSDDENDLMQELQSMCSSKSEPDISKV</sequence>
<dbReference type="InterPro" id="IPR036770">
    <property type="entry name" value="Ankyrin_rpt-contain_sf"/>
</dbReference>
<dbReference type="InterPro" id="IPR002110">
    <property type="entry name" value="Ankyrin_rpt"/>
</dbReference>
<dbReference type="Pfam" id="PF09727">
    <property type="entry name" value="CortBP2"/>
    <property type="match status" value="1"/>
</dbReference>
<dbReference type="Pfam" id="PF25408">
    <property type="entry name" value="AAA_lid_NAV1"/>
    <property type="match status" value="1"/>
</dbReference>
<feature type="compositionally biased region" description="Polar residues" evidence="16">
    <location>
        <begin position="333"/>
        <end position="342"/>
    </location>
</feature>
<evidence type="ECO:0000313" key="19">
    <source>
        <dbReference type="EMBL" id="MBN3282543.1"/>
    </source>
</evidence>
<dbReference type="SUPFAM" id="SSF48403">
    <property type="entry name" value="Ankyrin repeat"/>
    <property type="match status" value="1"/>
</dbReference>
<keyword evidence="8" id="KW-0770">Synapse</keyword>
<dbReference type="Pfam" id="PF12796">
    <property type="entry name" value="Ank_2"/>
    <property type="match status" value="2"/>
</dbReference>
<evidence type="ECO:0000256" key="1">
    <source>
        <dbReference type="ARBA" id="ARBA00004544"/>
    </source>
</evidence>
<reference evidence="19" key="1">
    <citation type="journal article" date="2021" name="Cell">
        <title>Tracing the genetic footprints of vertebrate landing in non-teleost ray-finned fishes.</title>
        <authorList>
            <person name="Bi X."/>
            <person name="Wang K."/>
            <person name="Yang L."/>
            <person name="Pan H."/>
            <person name="Jiang H."/>
            <person name="Wei Q."/>
            <person name="Fang M."/>
            <person name="Yu H."/>
            <person name="Zhu C."/>
            <person name="Cai Y."/>
            <person name="He Y."/>
            <person name="Gan X."/>
            <person name="Zeng H."/>
            <person name="Yu D."/>
            <person name="Zhu Y."/>
            <person name="Jiang H."/>
            <person name="Qiu Q."/>
            <person name="Yang H."/>
            <person name="Zhang Y.E."/>
            <person name="Wang W."/>
            <person name="Zhu M."/>
            <person name="He S."/>
            <person name="Zhang G."/>
        </authorList>
    </citation>
    <scope>NUCLEOTIDE SEQUENCE</scope>
    <source>
        <strain evidence="19">Pddl_001</strain>
    </source>
</reference>
<dbReference type="SMART" id="SM00248">
    <property type="entry name" value="ANK"/>
    <property type="match status" value="6"/>
</dbReference>
<evidence type="ECO:0000256" key="11">
    <source>
        <dbReference type="ARBA" id="ARBA00023273"/>
    </source>
</evidence>
<evidence type="ECO:0000256" key="3">
    <source>
        <dbReference type="ARBA" id="ARBA00017042"/>
    </source>
</evidence>
<proteinExistence type="predicted"/>
<evidence type="ECO:0000256" key="15">
    <source>
        <dbReference type="SAM" id="Coils"/>
    </source>
</evidence>
<keyword evidence="4" id="KW-0488">Methylation</keyword>
<dbReference type="PANTHER" id="PTHR24166:SF27">
    <property type="entry name" value="CORTACTIN-BINDING PROTEIN 2"/>
    <property type="match status" value="1"/>
</dbReference>
<organism evidence="19 20">
    <name type="scientific">Polyodon spathula</name>
    <name type="common">North American paddlefish</name>
    <name type="synonym">Squalus spathula</name>
    <dbReference type="NCBI Taxonomy" id="7913"/>
    <lineage>
        <taxon>Eukaryota</taxon>
        <taxon>Metazoa</taxon>
        <taxon>Chordata</taxon>
        <taxon>Craniata</taxon>
        <taxon>Vertebrata</taxon>
        <taxon>Euteleostomi</taxon>
        <taxon>Actinopterygii</taxon>
        <taxon>Chondrostei</taxon>
        <taxon>Acipenseriformes</taxon>
        <taxon>Polyodontidae</taxon>
        <taxon>Polyodon</taxon>
    </lineage>
</organism>
<keyword evidence="11" id="KW-0966">Cell projection</keyword>
<feature type="compositionally biased region" description="Basic and acidic residues" evidence="16">
    <location>
        <begin position="165"/>
        <end position="178"/>
    </location>
</feature>
<dbReference type="PANTHER" id="PTHR24166">
    <property type="entry name" value="ROLLING PEBBLES, ISOFORM B"/>
    <property type="match status" value="1"/>
</dbReference>
<gene>
    <name evidence="19" type="primary">Cttnbp2</name>
    <name evidence="19" type="ORF">GTO93_0016832</name>
</gene>
<dbReference type="Gene3D" id="1.25.40.20">
    <property type="entry name" value="Ankyrin repeat-containing domain"/>
    <property type="match status" value="1"/>
</dbReference>
<feature type="compositionally biased region" description="Basic and acidic residues" evidence="16">
    <location>
        <begin position="145"/>
        <end position="158"/>
    </location>
</feature>
<feature type="region of interest" description="Disordered" evidence="16">
    <location>
        <begin position="357"/>
        <end position="493"/>
    </location>
</feature>
<dbReference type="InterPro" id="IPR057568">
    <property type="entry name" value="CortBP2_NAV1-like_AAA_lid"/>
</dbReference>
<feature type="region of interest" description="Disordered" evidence="16">
    <location>
        <begin position="145"/>
        <end position="178"/>
    </location>
</feature>
<evidence type="ECO:0000256" key="9">
    <source>
        <dbReference type="ARBA" id="ARBA00023043"/>
    </source>
</evidence>
<evidence type="ECO:0000256" key="5">
    <source>
        <dbReference type="ARBA" id="ARBA00022490"/>
    </source>
</evidence>
<keyword evidence="7" id="KW-0677">Repeat</keyword>
<feature type="domain" description="CortBP2/NAV1-like AAA+ ATPase lid" evidence="18">
    <location>
        <begin position="1211"/>
        <end position="1281"/>
    </location>
</feature>
<feature type="repeat" description="ANK" evidence="14">
    <location>
        <begin position="750"/>
        <end position="771"/>
    </location>
</feature>
<dbReference type="InterPro" id="IPR050889">
    <property type="entry name" value="Dendritic_Spine_Reg/Scaffold"/>
</dbReference>
<keyword evidence="20" id="KW-1185">Reference proteome</keyword>
<evidence type="ECO:0000256" key="4">
    <source>
        <dbReference type="ARBA" id="ARBA00022481"/>
    </source>
</evidence>
<dbReference type="InterPro" id="IPR019131">
    <property type="entry name" value="Cortactin-binding_p2_N"/>
</dbReference>
<feature type="region of interest" description="Disordered" evidence="16">
    <location>
        <begin position="1350"/>
        <end position="1382"/>
    </location>
</feature>
<keyword evidence="5" id="KW-0963">Cytoplasm</keyword>
<comment type="subunit">
    <text evidence="13">Interacts with CTTN/cortactin SH3 domain. Interacts with STRN, STRN4/zinedin and MOB4/phocein; this interactions mediate the association with the STRIPAK core complex and may regulate dendritic spine distribution of the STRIPAK complex in hippocampal neurons. Activation of glutamate receptors weakens the interaction with STRN and STRN4.</text>
</comment>
<evidence type="ECO:0000256" key="10">
    <source>
        <dbReference type="ARBA" id="ARBA00023054"/>
    </source>
</evidence>
<feature type="region of interest" description="Disordered" evidence="16">
    <location>
        <begin position="308"/>
        <end position="342"/>
    </location>
</feature>
<dbReference type="CDD" id="cd14686">
    <property type="entry name" value="bZIP"/>
    <property type="match status" value="1"/>
</dbReference>
<feature type="non-terminal residue" evidence="19">
    <location>
        <position position="1"/>
    </location>
</feature>
<evidence type="ECO:0000256" key="2">
    <source>
        <dbReference type="ARBA" id="ARBA00004552"/>
    </source>
</evidence>
<feature type="non-terminal residue" evidence="19">
    <location>
        <position position="1442"/>
    </location>
</feature>
<feature type="repeat" description="ANK" evidence="14">
    <location>
        <begin position="651"/>
        <end position="683"/>
    </location>
</feature>
<accession>A0ABS2Y7Y3</accession>
<evidence type="ECO:0000256" key="6">
    <source>
        <dbReference type="ARBA" id="ARBA00022553"/>
    </source>
</evidence>
<evidence type="ECO:0000256" key="7">
    <source>
        <dbReference type="ARBA" id="ARBA00022737"/>
    </source>
</evidence>
<feature type="domain" description="Cortactin-binding protein-2 N-terminal" evidence="17">
    <location>
        <begin position="1"/>
        <end position="77"/>
    </location>
</feature>
<comment type="caution">
    <text evidence="19">The sequence shown here is derived from an EMBL/GenBank/DDBJ whole genome shotgun (WGS) entry which is preliminary data.</text>
</comment>
<dbReference type="PROSITE" id="PS50088">
    <property type="entry name" value="ANK_REPEAT"/>
    <property type="match status" value="4"/>
</dbReference>
<evidence type="ECO:0000256" key="16">
    <source>
        <dbReference type="SAM" id="MobiDB-lite"/>
    </source>
</evidence>
<evidence type="ECO:0000256" key="14">
    <source>
        <dbReference type="PROSITE-ProRule" id="PRU00023"/>
    </source>
</evidence>